<protein>
    <submittedName>
        <fullName evidence="2">Uncharacterized protein</fullName>
    </submittedName>
</protein>
<sequence length="275" mass="29235">MASQMINLPALLAAEKLQTNKANYPTFKVLIEEHAASKGLLGYLNGNIAKPALITGTAAPDPTPVFSKNPSRDEYEYRDGVARSLIVTNIADPIGLGVKRDGTAKECWDSVDSICAKKSDAALSLAESELQSIKFTGSSRDDLDVLLGNLRNKANTVRMLGGKAEDKDLKNILIRSLPPDPRWLGLQGALFSATDLDDAFALIKTVAINTGMPEHTTVVANSTALNASTQKPIPLRTVIGPAAGRRVSSPPILGATDPRQTKPQCPPTLPSSTAR</sequence>
<comment type="caution">
    <text evidence="2">The sequence shown here is derived from an EMBL/GenBank/DDBJ whole genome shotgun (WGS) entry which is preliminary data.</text>
</comment>
<keyword evidence="4" id="KW-1185">Reference proteome</keyword>
<gene>
    <name evidence="3" type="ORF">C8F04DRAFT_1123778</name>
    <name evidence="2" type="ORF">C8F04DRAFT_1150434</name>
</gene>
<proteinExistence type="predicted"/>
<dbReference type="EMBL" id="JARJCM010000131">
    <property type="protein sequence ID" value="KAJ7026958.1"/>
    <property type="molecule type" value="Genomic_DNA"/>
</dbReference>
<accession>A0AAD6S008</accession>
<dbReference type="Pfam" id="PF14223">
    <property type="entry name" value="Retrotran_gag_2"/>
    <property type="match status" value="1"/>
</dbReference>
<evidence type="ECO:0000256" key="1">
    <source>
        <dbReference type="SAM" id="MobiDB-lite"/>
    </source>
</evidence>
<reference evidence="2" key="1">
    <citation type="submission" date="2023-03" db="EMBL/GenBank/DDBJ databases">
        <title>Massive genome expansion in bonnet fungi (Mycena s.s.) driven by repeated elements and novel gene families across ecological guilds.</title>
        <authorList>
            <consortium name="Lawrence Berkeley National Laboratory"/>
            <person name="Harder C.B."/>
            <person name="Miyauchi S."/>
            <person name="Viragh M."/>
            <person name="Kuo A."/>
            <person name="Thoen E."/>
            <person name="Andreopoulos B."/>
            <person name="Lu D."/>
            <person name="Skrede I."/>
            <person name="Drula E."/>
            <person name="Henrissat B."/>
            <person name="Morin E."/>
            <person name="Kohler A."/>
            <person name="Barry K."/>
            <person name="LaButti K."/>
            <person name="Morin E."/>
            <person name="Salamov A."/>
            <person name="Lipzen A."/>
            <person name="Mereny Z."/>
            <person name="Hegedus B."/>
            <person name="Baldrian P."/>
            <person name="Stursova M."/>
            <person name="Weitz H."/>
            <person name="Taylor A."/>
            <person name="Grigoriev I.V."/>
            <person name="Nagy L.G."/>
            <person name="Martin F."/>
            <person name="Kauserud H."/>
        </authorList>
    </citation>
    <scope>NUCLEOTIDE SEQUENCE</scope>
    <source>
        <strain evidence="2">CBHHK200</strain>
    </source>
</reference>
<evidence type="ECO:0000313" key="3">
    <source>
        <dbReference type="EMBL" id="KAJ7026958.1"/>
    </source>
</evidence>
<dbReference type="Proteomes" id="UP001218188">
    <property type="component" value="Unassembled WGS sequence"/>
</dbReference>
<organism evidence="2 4">
    <name type="scientific">Mycena alexandri</name>
    <dbReference type="NCBI Taxonomy" id="1745969"/>
    <lineage>
        <taxon>Eukaryota</taxon>
        <taxon>Fungi</taxon>
        <taxon>Dikarya</taxon>
        <taxon>Basidiomycota</taxon>
        <taxon>Agaricomycotina</taxon>
        <taxon>Agaricomycetes</taxon>
        <taxon>Agaricomycetidae</taxon>
        <taxon>Agaricales</taxon>
        <taxon>Marasmiineae</taxon>
        <taxon>Mycenaceae</taxon>
        <taxon>Mycena</taxon>
    </lineage>
</organism>
<dbReference type="AlphaFoldDB" id="A0AAD6S008"/>
<feature type="non-terminal residue" evidence="2">
    <location>
        <position position="275"/>
    </location>
</feature>
<name>A0AAD6S008_9AGAR</name>
<dbReference type="EMBL" id="JARJCM010000326">
    <property type="protein sequence ID" value="KAJ7018709.1"/>
    <property type="molecule type" value="Genomic_DNA"/>
</dbReference>
<feature type="region of interest" description="Disordered" evidence="1">
    <location>
        <begin position="240"/>
        <end position="275"/>
    </location>
</feature>
<evidence type="ECO:0000313" key="2">
    <source>
        <dbReference type="EMBL" id="KAJ7018709.1"/>
    </source>
</evidence>
<evidence type="ECO:0000313" key="4">
    <source>
        <dbReference type="Proteomes" id="UP001218188"/>
    </source>
</evidence>